<keyword evidence="8" id="KW-1185">Reference proteome</keyword>
<evidence type="ECO:0000256" key="1">
    <source>
        <dbReference type="ARBA" id="ARBA00022722"/>
    </source>
</evidence>
<comment type="catalytic activity">
    <reaction evidence="5">
        <text>Endonucleolytic cleavage of DNA to give specific double-stranded fragments with terminal 5'-phosphates.</text>
        <dbReference type="EC" id="3.1.21.4"/>
    </reaction>
</comment>
<dbReference type="Pfam" id="PF09520">
    <property type="entry name" value="RE_TdeIII"/>
    <property type="match status" value="1"/>
</dbReference>
<dbReference type="EMBL" id="NRJG01000014">
    <property type="protein sequence ID" value="RIY40308.1"/>
    <property type="molecule type" value="Genomic_DNA"/>
</dbReference>
<organism evidence="7 8">
    <name type="scientific">Psittacicella hinzii</name>
    <dbReference type="NCBI Taxonomy" id="2028575"/>
    <lineage>
        <taxon>Bacteria</taxon>
        <taxon>Pseudomonadati</taxon>
        <taxon>Pseudomonadota</taxon>
        <taxon>Gammaproteobacteria</taxon>
        <taxon>Pasteurellales</taxon>
        <taxon>Psittacicellaceae</taxon>
        <taxon>Psittacicella</taxon>
    </lineage>
</organism>
<dbReference type="EC" id="3.1.21.4" evidence="6"/>
<dbReference type="AlphaFoldDB" id="A0A3A1YSW2"/>
<protein>
    <recommendedName>
        <fullName evidence="6">type II site-specific deoxyribonuclease</fullName>
        <ecNumber evidence="6">3.1.21.4</ecNumber>
    </recommendedName>
</protein>
<evidence type="ECO:0000313" key="8">
    <source>
        <dbReference type="Proteomes" id="UP000265916"/>
    </source>
</evidence>
<proteinExistence type="predicted"/>
<accession>A0A3A1YSW2</accession>
<keyword evidence="3 7" id="KW-0255">Endonuclease</keyword>
<evidence type="ECO:0000256" key="6">
    <source>
        <dbReference type="ARBA" id="ARBA00093790"/>
    </source>
</evidence>
<reference evidence="7 8" key="1">
    <citation type="submission" date="2017-08" db="EMBL/GenBank/DDBJ databases">
        <title>Reclassification of Bisgaard taxon 37 and 44.</title>
        <authorList>
            <person name="Christensen H."/>
        </authorList>
    </citation>
    <scope>NUCLEOTIDE SEQUENCE [LARGE SCALE GENOMIC DNA]</scope>
    <source>
        <strain evidence="7 8">111</strain>
    </source>
</reference>
<dbReference type="InterPro" id="IPR019045">
    <property type="entry name" value="Restrct_endonuc_II_HinfI"/>
</dbReference>
<evidence type="ECO:0000256" key="2">
    <source>
        <dbReference type="ARBA" id="ARBA00022747"/>
    </source>
</evidence>
<dbReference type="NCBIfam" id="NF045832">
    <property type="entry name" value="restrict_HpyAIV"/>
    <property type="match status" value="1"/>
</dbReference>
<name>A0A3A1YSW2_9GAMM</name>
<dbReference type="GO" id="GO:0004519">
    <property type="term" value="F:endonuclease activity"/>
    <property type="evidence" value="ECO:0007669"/>
    <property type="project" value="UniProtKB-KW"/>
</dbReference>
<keyword evidence="4" id="KW-0378">Hydrolase</keyword>
<dbReference type="InterPro" id="IPR054784">
    <property type="entry name" value="HpyAIV-type_restriction_enz"/>
</dbReference>
<evidence type="ECO:0000313" key="7">
    <source>
        <dbReference type="EMBL" id="RIY40308.1"/>
    </source>
</evidence>
<keyword evidence="2" id="KW-0680">Restriction system</keyword>
<sequence length="250" mass="29816">DEDFIYNLLLTVVRNPTRYTGIFRVTNAKTKLIQNVTQSQEIKFGDFMEDIVTQYIGLMGYTNLPKNIKTENDAHYLNVDQLFYKDKVLYLIEQKIRDDHDSTKMRGQYDNFRTKINILRKNYPDKQIKATMWFIDDGLKKNKKYYEGKIASESFPQTEIYIKYGKDLFKDIFAREDVWEEIYNHLLRNKQERSQEVLQLPDFDTSEIVKASIRRLKEEQPNLYKKLISNDPKDSKYITLRSELFPSGID</sequence>
<feature type="non-terminal residue" evidence="7">
    <location>
        <position position="1"/>
    </location>
</feature>
<gene>
    <name evidence="7" type="ORF">CKF58_00800</name>
</gene>
<keyword evidence="1" id="KW-0540">Nuclease</keyword>
<dbReference type="Proteomes" id="UP000265916">
    <property type="component" value="Unassembled WGS sequence"/>
</dbReference>
<dbReference type="RefSeq" id="WP_119530089.1">
    <property type="nucleotide sequence ID" value="NZ_NRJG01000014.1"/>
</dbReference>
<evidence type="ECO:0000256" key="4">
    <source>
        <dbReference type="ARBA" id="ARBA00022801"/>
    </source>
</evidence>
<comment type="caution">
    <text evidence="7">The sequence shown here is derived from an EMBL/GenBank/DDBJ whole genome shotgun (WGS) entry which is preliminary data.</text>
</comment>
<evidence type="ECO:0000256" key="5">
    <source>
        <dbReference type="ARBA" id="ARBA00093760"/>
    </source>
</evidence>
<evidence type="ECO:0000256" key="3">
    <source>
        <dbReference type="ARBA" id="ARBA00022759"/>
    </source>
</evidence>